<evidence type="ECO:0000313" key="8">
    <source>
        <dbReference type="EMBL" id="PHT63372.1"/>
    </source>
</evidence>
<dbReference type="PANTHER" id="PTHR33463:SF198">
    <property type="entry name" value="RPP4C3"/>
    <property type="match status" value="1"/>
</dbReference>
<keyword evidence="4" id="KW-0611">Plant defense</keyword>
<dbReference type="PROSITE" id="PS51450">
    <property type="entry name" value="LRR"/>
    <property type="match status" value="1"/>
</dbReference>
<dbReference type="InterPro" id="IPR027417">
    <property type="entry name" value="P-loop_NTPase"/>
</dbReference>
<proteinExistence type="inferred from homology"/>
<dbReference type="SUPFAM" id="SSF52540">
    <property type="entry name" value="P-loop containing nucleoside triphosphate hydrolases"/>
    <property type="match status" value="1"/>
</dbReference>
<dbReference type="STRING" id="4072.A0A2G2Y0V7"/>
<dbReference type="InterPro" id="IPR032675">
    <property type="entry name" value="LRR_dom_sf"/>
</dbReference>
<dbReference type="PRINTS" id="PR00364">
    <property type="entry name" value="DISEASERSIST"/>
</dbReference>
<dbReference type="InterPro" id="IPR002182">
    <property type="entry name" value="NB-ARC"/>
</dbReference>
<keyword evidence="3" id="KW-0677">Repeat</keyword>
<evidence type="ECO:0000256" key="1">
    <source>
        <dbReference type="ARBA" id="ARBA00008894"/>
    </source>
</evidence>
<dbReference type="GO" id="GO:0006952">
    <property type="term" value="P:defense response"/>
    <property type="evidence" value="ECO:0007669"/>
    <property type="project" value="UniProtKB-KW"/>
</dbReference>
<organism evidence="8 9">
    <name type="scientific">Capsicum annuum</name>
    <name type="common">Capsicum pepper</name>
    <dbReference type="NCBI Taxonomy" id="4072"/>
    <lineage>
        <taxon>Eukaryota</taxon>
        <taxon>Viridiplantae</taxon>
        <taxon>Streptophyta</taxon>
        <taxon>Embryophyta</taxon>
        <taxon>Tracheophyta</taxon>
        <taxon>Spermatophyta</taxon>
        <taxon>Magnoliopsida</taxon>
        <taxon>eudicotyledons</taxon>
        <taxon>Gunneridae</taxon>
        <taxon>Pentapetalae</taxon>
        <taxon>asterids</taxon>
        <taxon>lamiids</taxon>
        <taxon>Solanales</taxon>
        <taxon>Solanaceae</taxon>
        <taxon>Solanoideae</taxon>
        <taxon>Capsiceae</taxon>
        <taxon>Capsicum</taxon>
    </lineage>
</organism>
<dbReference type="Gramene" id="PHT63372">
    <property type="protein sequence ID" value="PHT63372"/>
    <property type="gene ID" value="T459_32736"/>
</dbReference>
<evidence type="ECO:0008006" key="10">
    <source>
        <dbReference type="Google" id="ProtNLM"/>
    </source>
</evidence>
<dbReference type="Gene3D" id="3.40.50.300">
    <property type="entry name" value="P-loop containing nucleotide triphosphate hydrolases"/>
    <property type="match status" value="1"/>
</dbReference>
<dbReference type="Gene3D" id="3.80.10.10">
    <property type="entry name" value="Ribonuclease Inhibitor"/>
    <property type="match status" value="1"/>
</dbReference>
<comment type="caution">
    <text evidence="8">The sequence shown here is derived from an EMBL/GenBank/DDBJ whole genome shotgun (WGS) entry which is preliminary data.</text>
</comment>
<evidence type="ECO:0000259" key="6">
    <source>
        <dbReference type="Pfam" id="PF00931"/>
    </source>
</evidence>
<dbReference type="EMBL" id="AYRZ02000033">
    <property type="protein sequence ID" value="PHT63372.1"/>
    <property type="molecule type" value="Genomic_DNA"/>
</dbReference>
<dbReference type="OMA" id="ERNSECL"/>
<dbReference type="Pfam" id="PF23598">
    <property type="entry name" value="LRR_14"/>
    <property type="match status" value="1"/>
</dbReference>
<gene>
    <name evidence="8" type="ORF">T459_32736</name>
</gene>
<dbReference type="SUPFAM" id="SSF52058">
    <property type="entry name" value="L domain-like"/>
    <property type="match status" value="1"/>
</dbReference>
<dbReference type="InterPro" id="IPR050905">
    <property type="entry name" value="Plant_NBS-LRR"/>
</dbReference>
<dbReference type="GO" id="GO:0005524">
    <property type="term" value="F:ATP binding"/>
    <property type="evidence" value="ECO:0007669"/>
    <property type="project" value="UniProtKB-KW"/>
</dbReference>
<keyword evidence="5" id="KW-0067">ATP-binding</keyword>
<evidence type="ECO:0000256" key="4">
    <source>
        <dbReference type="ARBA" id="ARBA00022821"/>
    </source>
</evidence>
<dbReference type="Gene3D" id="1.10.8.430">
    <property type="entry name" value="Helical domain of apoptotic protease-activating factors"/>
    <property type="match status" value="1"/>
</dbReference>
<dbReference type="Proteomes" id="UP000222542">
    <property type="component" value="Unassembled WGS sequence"/>
</dbReference>
<keyword evidence="2" id="KW-0433">Leucine-rich repeat</keyword>
<dbReference type="AlphaFoldDB" id="A0A2G2Y0V7"/>
<comment type="similarity">
    <text evidence="1">Belongs to the disease resistance NB-LRR family.</text>
</comment>
<reference evidence="8 9" key="2">
    <citation type="journal article" date="2017" name="Genome Biol.">
        <title>New reference genome sequences of hot pepper reveal the massive evolution of plant disease-resistance genes by retroduplication.</title>
        <authorList>
            <person name="Kim S."/>
            <person name="Park J."/>
            <person name="Yeom S.I."/>
            <person name="Kim Y.M."/>
            <person name="Seo E."/>
            <person name="Kim K.T."/>
            <person name="Kim M.S."/>
            <person name="Lee J.M."/>
            <person name="Cheong K."/>
            <person name="Shin H.S."/>
            <person name="Kim S.B."/>
            <person name="Han K."/>
            <person name="Lee J."/>
            <person name="Park M."/>
            <person name="Lee H.A."/>
            <person name="Lee H.Y."/>
            <person name="Lee Y."/>
            <person name="Oh S."/>
            <person name="Lee J.H."/>
            <person name="Choi E."/>
            <person name="Choi E."/>
            <person name="Lee S.E."/>
            <person name="Jeon J."/>
            <person name="Kim H."/>
            <person name="Choi G."/>
            <person name="Song H."/>
            <person name="Lee J."/>
            <person name="Lee S.C."/>
            <person name="Kwon J.K."/>
            <person name="Lee H.Y."/>
            <person name="Koo N."/>
            <person name="Hong Y."/>
            <person name="Kim R.W."/>
            <person name="Kang W.H."/>
            <person name="Huh J.H."/>
            <person name="Kang B.C."/>
            <person name="Yang T.J."/>
            <person name="Lee Y.H."/>
            <person name="Bennetzen J.L."/>
            <person name="Choi D."/>
        </authorList>
    </citation>
    <scope>NUCLEOTIDE SEQUENCE [LARGE SCALE GENOMIC DNA]</scope>
    <source>
        <strain evidence="9">cv. CM334</strain>
    </source>
</reference>
<dbReference type="GO" id="GO:0043531">
    <property type="term" value="F:ADP binding"/>
    <property type="evidence" value="ECO:0007669"/>
    <property type="project" value="InterPro"/>
</dbReference>
<dbReference type="Gene3D" id="1.10.10.10">
    <property type="entry name" value="Winged helix-like DNA-binding domain superfamily/Winged helix DNA-binding domain"/>
    <property type="match status" value="1"/>
</dbReference>
<evidence type="ECO:0000259" key="7">
    <source>
        <dbReference type="Pfam" id="PF23598"/>
    </source>
</evidence>
<protein>
    <recommendedName>
        <fullName evidence="10">NB-ARC domain-containing protein</fullName>
    </recommendedName>
</protein>
<name>A0A2G2Y0V7_CAPAN</name>
<evidence type="ECO:0000256" key="5">
    <source>
        <dbReference type="ARBA" id="ARBA00022840"/>
    </source>
</evidence>
<sequence>MAMEIVTAILSPVAEHLILPVARQIGYVIYYRRNITSLEIENRKLKGIRNGVQHRKDATERNSECLPPYVENWLTSVDGTTAEVKVVLGRRVEVERGCFYGWCPNLKSRHSLSRKAKKFVLAMNDLQKEGKDYAPLSCPAPSAVEIEAIPSNSNGEFDSRKQKAEEVMEALRGVGKTTLAEKVRARAKQEGLFNDVVMVTVSQQQDIKKIQGGMARGVGLTLEGDDLLQRGDRLRARLMQKDSRVLVILDDVWMVVDLKRVGIPTGSNHNYRCIVASTTRRQDKSSYSADNPSLPEVAKDVANECKGLPLAIVTVAGALKGKATPSWEAALKQLQDAEPRNIYGMDIEVYKHLKLSYDFLESHKVRYLFLLCSLFQEDSDIWTGELLTYGVGLHIFSKTVKDMKHARDMVCLLLETLRDSFLLSQGSDKDYVKMHDVVRDVAMDIVSEGDHIFMLLVLKLCFEDGFKLQDDFFDGMSGLNVLSLSGYDRNSILPFPSSIQRLSNLRTLYLSNLRLDDISIIGELVTLEILSIRDSYLEELSVEIRNLTNLIVLEYWNPWWSGRMRISPGVLSKLVRLEELHMLEVEDCSYSTLTELESLSRLTALTFDECSVDVIYSNLGLSSKLTRYALKVGGGFLYTSIMKPYNKIIALDVTEGTQLGDWIRLLLRNSEFVSSRGKGSKNVLVELQNVKDLRLADCDLLNFHCLNNILFTRLERLELDNLRCFTHFCSDTVEGIAFPLLRAMHFRRSPEFQNFWPTDNNAITDLNPLFNEKVCFYM</sequence>
<keyword evidence="5" id="KW-0547">Nucleotide-binding</keyword>
<feature type="domain" description="Disease resistance R13L4/SHOC-2-like LRR" evidence="7">
    <location>
        <begin position="479"/>
        <end position="608"/>
    </location>
</feature>
<feature type="domain" description="NB-ARC" evidence="6">
    <location>
        <begin position="173"/>
        <end position="290"/>
    </location>
</feature>
<evidence type="ECO:0000256" key="3">
    <source>
        <dbReference type="ARBA" id="ARBA00022737"/>
    </source>
</evidence>
<evidence type="ECO:0000313" key="9">
    <source>
        <dbReference type="Proteomes" id="UP000222542"/>
    </source>
</evidence>
<reference evidence="8 9" key="1">
    <citation type="journal article" date="2014" name="Nat. Genet.">
        <title>Genome sequence of the hot pepper provides insights into the evolution of pungency in Capsicum species.</title>
        <authorList>
            <person name="Kim S."/>
            <person name="Park M."/>
            <person name="Yeom S.I."/>
            <person name="Kim Y.M."/>
            <person name="Lee J.M."/>
            <person name="Lee H.A."/>
            <person name="Seo E."/>
            <person name="Choi J."/>
            <person name="Cheong K."/>
            <person name="Kim K.T."/>
            <person name="Jung K."/>
            <person name="Lee G.W."/>
            <person name="Oh S.K."/>
            <person name="Bae C."/>
            <person name="Kim S.B."/>
            <person name="Lee H.Y."/>
            <person name="Kim S.Y."/>
            <person name="Kim M.S."/>
            <person name="Kang B.C."/>
            <person name="Jo Y.D."/>
            <person name="Yang H.B."/>
            <person name="Jeong H.J."/>
            <person name="Kang W.H."/>
            <person name="Kwon J.K."/>
            <person name="Shin C."/>
            <person name="Lim J.Y."/>
            <person name="Park J.H."/>
            <person name="Huh J.H."/>
            <person name="Kim J.S."/>
            <person name="Kim B.D."/>
            <person name="Cohen O."/>
            <person name="Paran I."/>
            <person name="Suh M.C."/>
            <person name="Lee S.B."/>
            <person name="Kim Y.K."/>
            <person name="Shin Y."/>
            <person name="Noh S.J."/>
            <person name="Park J."/>
            <person name="Seo Y.S."/>
            <person name="Kwon S.Y."/>
            <person name="Kim H.A."/>
            <person name="Park J.M."/>
            <person name="Kim H.J."/>
            <person name="Choi S.B."/>
            <person name="Bosland P.W."/>
            <person name="Reeves G."/>
            <person name="Jo S.H."/>
            <person name="Lee B.W."/>
            <person name="Cho H.T."/>
            <person name="Choi H.S."/>
            <person name="Lee M.S."/>
            <person name="Yu Y."/>
            <person name="Do Choi Y."/>
            <person name="Park B.S."/>
            <person name="van Deynze A."/>
            <person name="Ashrafi H."/>
            <person name="Hill T."/>
            <person name="Kim W.T."/>
            <person name="Pai H.S."/>
            <person name="Ahn H.K."/>
            <person name="Yeam I."/>
            <person name="Giovannoni J.J."/>
            <person name="Rose J.K."/>
            <person name="Sorensen I."/>
            <person name="Lee S.J."/>
            <person name="Kim R.W."/>
            <person name="Choi I.Y."/>
            <person name="Choi B.S."/>
            <person name="Lim J.S."/>
            <person name="Lee Y.H."/>
            <person name="Choi D."/>
        </authorList>
    </citation>
    <scope>NUCLEOTIDE SEQUENCE [LARGE SCALE GENOMIC DNA]</scope>
    <source>
        <strain evidence="9">cv. CM334</strain>
    </source>
</reference>
<dbReference type="InterPro" id="IPR042197">
    <property type="entry name" value="Apaf_helical"/>
</dbReference>
<dbReference type="InterPro" id="IPR001611">
    <property type="entry name" value="Leu-rich_rpt"/>
</dbReference>
<evidence type="ECO:0000256" key="2">
    <source>
        <dbReference type="ARBA" id="ARBA00022614"/>
    </source>
</evidence>
<dbReference type="Pfam" id="PF00931">
    <property type="entry name" value="NB-ARC"/>
    <property type="match status" value="1"/>
</dbReference>
<dbReference type="PANTHER" id="PTHR33463">
    <property type="entry name" value="NB-ARC DOMAIN-CONTAINING PROTEIN-RELATED"/>
    <property type="match status" value="1"/>
</dbReference>
<dbReference type="InterPro" id="IPR036388">
    <property type="entry name" value="WH-like_DNA-bd_sf"/>
</dbReference>
<accession>A0A2G2Y0V7</accession>
<keyword evidence="9" id="KW-1185">Reference proteome</keyword>
<dbReference type="InterPro" id="IPR055414">
    <property type="entry name" value="LRR_R13L4/SHOC2-like"/>
</dbReference>